<gene>
    <name evidence="1" type="ORF">FNA67_10865</name>
</gene>
<organism evidence="1 2">
    <name type="scientific">Paradevosia tibetensis</name>
    <dbReference type="NCBI Taxonomy" id="1447062"/>
    <lineage>
        <taxon>Bacteria</taxon>
        <taxon>Pseudomonadati</taxon>
        <taxon>Pseudomonadota</taxon>
        <taxon>Alphaproteobacteria</taxon>
        <taxon>Hyphomicrobiales</taxon>
        <taxon>Devosiaceae</taxon>
        <taxon>Paradevosia</taxon>
    </lineage>
</organism>
<reference evidence="1 2" key="1">
    <citation type="journal article" date="2015" name="Int. J. Syst. Evol. Microbiol.">
        <title>Youhaiella tibetensis gen. nov., sp. nov., isolated from subsurface sediment.</title>
        <authorList>
            <person name="Wang Y.X."/>
            <person name="Huang F.Q."/>
            <person name="Nogi Y."/>
            <person name="Pang S.J."/>
            <person name="Wang P.K."/>
            <person name="Lv J."/>
        </authorList>
    </citation>
    <scope>NUCLEOTIDE SEQUENCE [LARGE SCALE GENOMIC DNA]</scope>
    <source>
        <strain evidence="2">fig4</strain>
    </source>
</reference>
<protein>
    <submittedName>
        <fullName evidence="1">Septum formation initiator family protein</fullName>
    </submittedName>
</protein>
<sequence>MPTRLKRPPFWRPLAMTAALVGFQGYLGYSALNGQFGTLSQEQMKADIEELKAQSSVLQAEIDSYRHRASLFDPARLDPDILTEQARAMLSMARPEDVVVMVDPNGKPIAGSSPGLAERQLTDIIEDGID</sequence>
<evidence type="ECO:0000313" key="1">
    <source>
        <dbReference type="EMBL" id="QEE20639.1"/>
    </source>
</evidence>
<dbReference type="AlphaFoldDB" id="A0A5B9DPJ6"/>
<evidence type="ECO:0000313" key="2">
    <source>
        <dbReference type="Proteomes" id="UP000321062"/>
    </source>
</evidence>
<dbReference type="OrthoDB" id="9815600at2"/>
<dbReference type="InterPro" id="IPR007060">
    <property type="entry name" value="FtsL/DivIC"/>
</dbReference>
<dbReference type="Pfam" id="PF04977">
    <property type="entry name" value="DivIC"/>
    <property type="match status" value="1"/>
</dbReference>
<accession>A0A5B9DPJ6</accession>
<name>A0A5B9DPJ6_9HYPH</name>
<dbReference type="Proteomes" id="UP000321062">
    <property type="component" value="Chromosome"/>
</dbReference>
<keyword evidence="2" id="KW-1185">Reference proteome</keyword>
<proteinExistence type="predicted"/>
<dbReference type="KEGG" id="yti:FNA67_10865"/>
<dbReference type="EMBL" id="CP041690">
    <property type="protein sequence ID" value="QEE20639.1"/>
    <property type="molecule type" value="Genomic_DNA"/>
</dbReference>